<name>X0V4P3_9ZZZZ</name>
<protein>
    <recommendedName>
        <fullName evidence="1">Rhodanese domain-containing protein</fullName>
    </recommendedName>
</protein>
<dbReference type="EMBL" id="BARS01024939">
    <property type="protein sequence ID" value="GAG13065.1"/>
    <property type="molecule type" value="Genomic_DNA"/>
</dbReference>
<feature type="domain" description="Rhodanese" evidence="1">
    <location>
        <begin position="148"/>
        <end position="232"/>
    </location>
</feature>
<dbReference type="InterPro" id="IPR050229">
    <property type="entry name" value="GlpE_sulfurtransferase"/>
</dbReference>
<dbReference type="InterPro" id="IPR036188">
    <property type="entry name" value="FAD/NAD-bd_sf"/>
</dbReference>
<dbReference type="InterPro" id="IPR016156">
    <property type="entry name" value="FAD/NAD-linked_Rdtase_dimer_sf"/>
</dbReference>
<dbReference type="SUPFAM" id="SSF52821">
    <property type="entry name" value="Rhodanese/Cell cycle control phosphatase"/>
    <property type="match status" value="1"/>
</dbReference>
<feature type="non-terminal residue" evidence="2">
    <location>
        <position position="1"/>
    </location>
</feature>
<gene>
    <name evidence="2" type="ORF">S01H1_39509</name>
</gene>
<evidence type="ECO:0000313" key="2">
    <source>
        <dbReference type="EMBL" id="GAG13065.1"/>
    </source>
</evidence>
<sequence length="237" mass="26130">EGAVGSFVIKLFETSVASAGLSIETAAKEGFDAVSAFVVQFDRAHFYPEKDLLYMELVVENGTGRVLGIQGLGPKSEGMVARVSAVASILKYQPTTADISNLELPYSPPFTSAMDITNALGNTAENILAGKNRVIDADQFADWWEKRGDGDTFFLDCRGWGNAEPFVKKYPDHWKSIPQDELWKRLKEVPRDKKLVLICNTGVRSYEAQVTLDQVGIQDTYNIQGGVAAFKKWGLDL</sequence>
<dbReference type="InterPro" id="IPR001763">
    <property type="entry name" value="Rhodanese-like_dom"/>
</dbReference>
<dbReference type="Gene3D" id="3.40.250.10">
    <property type="entry name" value="Rhodanese-like domain"/>
    <property type="match status" value="1"/>
</dbReference>
<dbReference type="InterPro" id="IPR036873">
    <property type="entry name" value="Rhodanese-like_dom_sf"/>
</dbReference>
<proteinExistence type="predicted"/>
<dbReference type="PANTHER" id="PTHR43031:SF1">
    <property type="entry name" value="PYRIDINE NUCLEOTIDE-DISULPHIDE OXIDOREDUCTASE"/>
    <property type="match status" value="1"/>
</dbReference>
<dbReference type="SUPFAM" id="SSF55424">
    <property type="entry name" value="FAD/NAD-linked reductases, dimerisation (C-terminal) domain"/>
    <property type="match status" value="1"/>
</dbReference>
<dbReference type="Gene3D" id="3.50.50.60">
    <property type="entry name" value="FAD/NAD(P)-binding domain"/>
    <property type="match status" value="1"/>
</dbReference>
<accession>X0V4P3</accession>
<dbReference type="Pfam" id="PF02852">
    <property type="entry name" value="Pyr_redox_dim"/>
    <property type="match status" value="1"/>
</dbReference>
<dbReference type="SMART" id="SM00450">
    <property type="entry name" value="RHOD"/>
    <property type="match status" value="1"/>
</dbReference>
<dbReference type="Pfam" id="PF00581">
    <property type="entry name" value="Rhodanese"/>
    <property type="match status" value="1"/>
</dbReference>
<dbReference type="InterPro" id="IPR004099">
    <property type="entry name" value="Pyr_nucl-diS_OxRdtase_dimer"/>
</dbReference>
<dbReference type="PROSITE" id="PS50206">
    <property type="entry name" value="RHODANESE_3"/>
    <property type="match status" value="1"/>
</dbReference>
<reference evidence="2" key="1">
    <citation type="journal article" date="2014" name="Front. Microbiol.">
        <title>High frequency of phylogenetically diverse reductive dehalogenase-homologous genes in deep subseafloor sedimentary metagenomes.</title>
        <authorList>
            <person name="Kawai M."/>
            <person name="Futagami T."/>
            <person name="Toyoda A."/>
            <person name="Takaki Y."/>
            <person name="Nishi S."/>
            <person name="Hori S."/>
            <person name="Arai W."/>
            <person name="Tsubouchi T."/>
            <person name="Morono Y."/>
            <person name="Uchiyama I."/>
            <person name="Ito T."/>
            <person name="Fujiyama A."/>
            <person name="Inagaki F."/>
            <person name="Takami H."/>
        </authorList>
    </citation>
    <scope>NUCLEOTIDE SEQUENCE</scope>
    <source>
        <strain evidence="2">Expedition CK06-06</strain>
    </source>
</reference>
<organism evidence="2">
    <name type="scientific">marine sediment metagenome</name>
    <dbReference type="NCBI Taxonomy" id="412755"/>
    <lineage>
        <taxon>unclassified sequences</taxon>
        <taxon>metagenomes</taxon>
        <taxon>ecological metagenomes</taxon>
    </lineage>
</organism>
<evidence type="ECO:0000259" key="1">
    <source>
        <dbReference type="PROSITE" id="PS50206"/>
    </source>
</evidence>
<dbReference type="PANTHER" id="PTHR43031">
    <property type="entry name" value="FAD-DEPENDENT OXIDOREDUCTASE"/>
    <property type="match status" value="1"/>
</dbReference>
<comment type="caution">
    <text evidence="2">The sequence shown here is derived from an EMBL/GenBank/DDBJ whole genome shotgun (WGS) entry which is preliminary data.</text>
</comment>
<dbReference type="AlphaFoldDB" id="X0V4P3"/>